<keyword evidence="1" id="KW-0378">Hydrolase</keyword>
<dbReference type="Pfam" id="PF03372">
    <property type="entry name" value="Exo_endo_phos"/>
    <property type="match status" value="1"/>
</dbReference>
<dbReference type="KEGG" id="lrug:AB8B22_04595"/>
<name>A0AB39VHX5_9FUSO</name>
<sequence>MKLLTINTHAWLEENQDEKMEILAKTIAEKQYDVIAMQEVNQLMNSPVIYDGIRNDNYGWKLLEKLEKYTDTDYYYHWSNSHIGFGKYDEGVAIITKHPIKDEDEFYCTFSQSVRVINARRIVSITLDYEGQKVEFYSCHMNLPNCETEDMGENIQTILKRTKNDNLKFLMGDFNTDAIHNQEAYQNIINQGLFDTYELAEKKDSGITVNKKIDGWATSGSEKRLDYIFSNKKVKVLESKVIFNGENKEVVSDHFGLEVKIEL</sequence>
<dbReference type="CDD" id="cd09079">
    <property type="entry name" value="RgfB-like"/>
    <property type="match status" value="1"/>
</dbReference>
<keyword evidence="3" id="KW-0540">Nuclease</keyword>
<reference evidence="3" key="1">
    <citation type="submission" date="2024-07" db="EMBL/GenBank/DDBJ databases">
        <authorList>
            <person name="Li X.-J."/>
            <person name="Wang X."/>
        </authorList>
    </citation>
    <scope>NUCLEOTIDE SEQUENCE</scope>
    <source>
        <strain evidence="3">HSP-334</strain>
    </source>
</reference>
<evidence type="ECO:0000256" key="1">
    <source>
        <dbReference type="ARBA" id="ARBA00022801"/>
    </source>
</evidence>
<dbReference type="InterPro" id="IPR005135">
    <property type="entry name" value="Endo/exonuclease/phosphatase"/>
</dbReference>
<dbReference type="PANTHER" id="PTHR15822:SF23">
    <property type="entry name" value="ENDONUCLEASE_EXONUCLEASE_PHOSPHATASE FAMILY PROTEIN"/>
    <property type="match status" value="1"/>
</dbReference>
<dbReference type="EMBL" id="CP165644">
    <property type="protein sequence ID" value="XDU67699.1"/>
    <property type="molecule type" value="Genomic_DNA"/>
</dbReference>
<dbReference type="GO" id="GO:0004519">
    <property type="term" value="F:endonuclease activity"/>
    <property type="evidence" value="ECO:0007669"/>
    <property type="project" value="UniProtKB-KW"/>
</dbReference>
<feature type="domain" description="Endonuclease/exonuclease/phosphatase" evidence="2">
    <location>
        <begin position="18"/>
        <end position="254"/>
    </location>
</feature>
<dbReference type="GO" id="GO:0016787">
    <property type="term" value="F:hydrolase activity"/>
    <property type="evidence" value="ECO:0007669"/>
    <property type="project" value="UniProtKB-KW"/>
</dbReference>
<proteinExistence type="predicted"/>
<dbReference type="Gene3D" id="3.60.10.10">
    <property type="entry name" value="Endonuclease/exonuclease/phosphatase"/>
    <property type="match status" value="1"/>
</dbReference>
<dbReference type="SUPFAM" id="SSF56219">
    <property type="entry name" value="DNase I-like"/>
    <property type="match status" value="1"/>
</dbReference>
<evidence type="ECO:0000259" key="2">
    <source>
        <dbReference type="Pfam" id="PF03372"/>
    </source>
</evidence>
<dbReference type="InterPro" id="IPR036691">
    <property type="entry name" value="Endo/exonu/phosph_ase_sf"/>
</dbReference>
<dbReference type="AlphaFoldDB" id="A0AB39VHX5"/>
<dbReference type="PANTHER" id="PTHR15822">
    <property type="entry name" value="TRAF AND TNF RECEPTOR-ASSOCIATED PROTEIN"/>
    <property type="match status" value="1"/>
</dbReference>
<gene>
    <name evidence="3" type="ORF">AB8B22_04595</name>
</gene>
<dbReference type="RefSeq" id="WP_094080360.1">
    <property type="nucleotide sequence ID" value="NZ_CP165644.1"/>
</dbReference>
<dbReference type="InterPro" id="IPR051547">
    <property type="entry name" value="TDP2-like"/>
</dbReference>
<evidence type="ECO:0000313" key="3">
    <source>
        <dbReference type="EMBL" id="XDU67699.1"/>
    </source>
</evidence>
<accession>A0AB39VHX5</accession>
<organism evidence="3">
    <name type="scientific">Leptotrichia rugosa</name>
    <dbReference type="NCBI Taxonomy" id="3239302"/>
    <lineage>
        <taxon>Bacteria</taxon>
        <taxon>Fusobacteriati</taxon>
        <taxon>Fusobacteriota</taxon>
        <taxon>Fusobacteriia</taxon>
        <taxon>Fusobacteriales</taxon>
        <taxon>Leptotrichiaceae</taxon>
        <taxon>Leptotrichia</taxon>
    </lineage>
</organism>
<keyword evidence="3" id="KW-0255">Endonuclease</keyword>
<protein>
    <submittedName>
        <fullName evidence="3">Endonuclease/exonuclease/phosphatase family protein</fullName>
    </submittedName>
</protein>